<keyword evidence="3" id="KW-0813">Transport</keyword>
<comment type="subcellular location">
    <subcellularLocation>
        <location evidence="1">Cell outer membrane</location>
    </subcellularLocation>
</comment>
<feature type="region of interest" description="Disordered" evidence="9">
    <location>
        <begin position="1"/>
        <end position="22"/>
    </location>
</feature>
<protein>
    <submittedName>
        <fullName evidence="11">ShlB/FhaC/HecB family hemolysin secretion/activation protein</fullName>
    </submittedName>
</protein>
<evidence type="ECO:0000256" key="9">
    <source>
        <dbReference type="SAM" id="MobiDB-lite"/>
    </source>
</evidence>
<evidence type="ECO:0000256" key="3">
    <source>
        <dbReference type="ARBA" id="ARBA00022448"/>
    </source>
</evidence>
<evidence type="ECO:0000256" key="4">
    <source>
        <dbReference type="ARBA" id="ARBA00022452"/>
    </source>
</evidence>
<keyword evidence="8" id="KW-0998">Cell outer membrane</keyword>
<dbReference type="Gene3D" id="3.10.20.310">
    <property type="entry name" value="membrane protein fhac"/>
    <property type="match status" value="1"/>
</dbReference>
<evidence type="ECO:0000313" key="12">
    <source>
        <dbReference type="Proteomes" id="UP001212602"/>
    </source>
</evidence>
<keyword evidence="12" id="KW-1185">Reference proteome</keyword>
<dbReference type="RefSeq" id="WP_271429949.1">
    <property type="nucleotide sequence ID" value="NZ_JAQIPB010000011.1"/>
</dbReference>
<dbReference type="GO" id="GO:0046819">
    <property type="term" value="P:protein secretion by the type V secretion system"/>
    <property type="evidence" value="ECO:0007669"/>
    <property type="project" value="TreeGrafter"/>
</dbReference>
<comment type="caution">
    <text evidence="11">The sequence shown here is derived from an EMBL/GenBank/DDBJ whole genome shotgun (WGS) entry which is preliminary data.</text>
</comment>
<dbReference type="GO" id="GO:0009279">
    <property type="term" value="C:cell outer membrane"/>
    <property type="evidence" value="ECO:0007669"/>
    <property type="project" value="UniProtKB-SubCell"/>
</dbReference>
<name>A0AAE3N9X5_9BURK</name>
<proteinExistence type="inferred from homology"/>
<dbReference type="AlphaFoldDB" id="A0AAE3N9X5"/>
<keyword evidence="4" id="KW-1134">Transmembrane beta strand</keyword>
<dbReference type="GO" id="GO:0008320">
    <property type="term" value="F:protein transmembrane transporter activity"/>
    <property type="evidence" value="ECO:0007669"/>
    <property type="project" value="TreeGrafter"/>
</dbReference>
<dbReference type="Proteomes" id="UP001212602">
    <property type="component" value="Unassembled WGS sequence"/>
</dbReference>
<sequence>MNPRHPSHRTTHSQSEPTMKPRHRNSLAWAAGTLCALMALPGWAQNPSQSLPGGTPLLPTADPCSSCAAPTGQGAPAVPQGQPAAAAAGAGATFRLNDLRLNGAEALSAEELRSTTAPYIGRDVALADLEALAQAITQRYRDRGYFLAQAVVPVQTVRDGVVEISIIEGRIGNVEVIVAPDAPISEARVRALLAPVASGQVINAPAYERAMLLLADQPGLRVGSTLSEGSTPGTSDLNVEVNPGPRWQFSAEADNHGTKESGRFRVGGTARLNSPFGIGDNLDVRLLVSNGNALNLGRVSYEAPLGGSGLRMGVGAARVSYDVGGEFAELGAQGKADVFDVSLSYPLIRQRRQNLYLRLAADSKQLTDEYTALYFQARKRVRGLGLGWAWELRDDFLGGGYWASAGTLYHGKLSLRDFDSQQFDAGVGGHNTAGGFSKATFQFSRLQGMFPGHSLYLSLGGQWANKNLDASEKLSLGGARAVRAYASGEVLVDQGLIGMVEWRWALNDEFTPFVFYDAARGRQVKDPTIFDAVPNSRSLRGAGIGLSWTRPGNFAINATLAWRAGTEPGRTDGGGRNPRLYVQAQKTF</sequence>
<comment type="similarity">
    <text evidence="2">Belongs to the TPS (TC 1.B.20) family.</text>
</comment>
<accession>A0AAE3N9X5</accession>
<evidence type="ECO:0000259" key="10">
    <source>
        <dbReference type="PROSITE" id="PS51779"/>
    </source>
</evidence>
<evidence type="ECO:0000256" key="7">
    <source>
        <dbReference type="ARBA" id="ARBA00023136"/>
    </source>
</evidence>
<dbReference type="GO" id="GO:0098046">
    <property type="term" value="C:type V protein secretion system complex"/>
    <property type="evidence" value="ECO:0007669"/>
    <property type="project" value="TreeGrafter"/>
</dbReference>
<dbReference type="Pfam" id="PF03865">
    <property type="entry name" value="ShlB"/>
    <property type="match status" value="1"/>
</dbReference>
<dbReference type="InterPro" id="IPR051544">
    <property type="entry name" value="TPS_OM_transporter"/>
</dbReference>
<feature type="compositionally biased region" description="Basic residues" evidence="9">
    <location>
        <begin position="1"/>
        <end position="11"/>
    </location>
</feature>
<evidence type="ECO:0000256" key="5">
    <source>
        <dbReference type="ARBA" id="ARBA00022692"/>
    </source>
</evidence>
<dbReference type="PANTHER" id="PTHR34597">
    <property type="entry name" value="SLR1661 PROTEIN"/>
    <property type="match status" value="1"/>
</dbReference>
<dbReference type="PROSITE" id="PS51779">
    <property type="entry name" value="POTRA"/>
    <property type="match status" value="1"/>
</dbReference>
<evidence type="ECO:0000256" key="8">
    <source>
        <dbReference type="ARBA" id="ARBA00023237"/>
    </source>
</evidence>
<dbReference type="EMBL" id="JAQIPB010000011">
    <property type="protein sequence ID" value="MDA7418740.1"/>
    <property type="molecule type" value="Genomic_DNA"/>
</dbReference>
<keyword evidence="5" id="KW-0812">Transmembrane</keyword>
<reference evidence="11" key="1">
    <citation type="submission" date="2023-01" db="EMBL/GenBank/DDBJ databases">
        <title>Xenophilus mangrovi sp. nov., isolated from soil of Mangrove nature reserve.</title>
        <authorList>
            <person name="Xu S."/>
            <person name="Liu Z."/>
            <person name="Xu Y."/>
        </authorList>
    </citation>
    <scope>NUCLEOTIDE SEQUENCE</scope>
    <source>
        <strain evidence="11">YW8</strain>
    </source>
</reference>
<organism evidence="11 12">
    <name type="scientific">Xenophilus arseniciresistens</name>
    <dbReference type="NCBI Taxonomy" id="1283306"/>
    <lineage>
        <taxon>Bacteria</taxon>
        <taxon>Pseudomonadati</taxon>
        <taxon>Pseudomonadota</taxon>
        <taxon>Betaproteobacteria</taxon>
        <taxon>Burkholderiales</taxon>
        <taxon>Comamonadaceae</taxon>
        <taxon>Xenophilus</taxon>
    </lineage>
</organism>
<dbReference type="Pfam" id="PF08479">
    <property type="entry name" value="POTRA_2"/>
    <property type="match status" value="1"/>
</dbReference>
<dbReference type="InterPro" id="IPR005565">
    <property type="entry name" value="Hemolysn_activator_HlyB_C"/>
</dbReference>
<feature type="domain" description="POTRA" evidence="10">
    <location>
        <begin position="94"/>
        <end position="169"/>
    </location>
</feature>
<dbReference type="Gene3D" id="2.40.160.50">
    <property type="entry name" value="membrane protein fhac: a member of the omp85/tpsb transporter family"/>
    <property type="match status" value="1"/>
</dbReference>
<dbReference type="InterPro" id="IPR013686">
    <property type="entry name" value="Polypept-transport_assoc_ShlB"/>
</dbReference>
<dbReference type="InterPro" id="IPR034746">
    <property type="entry name" value="POTRA"/>
</dbReference>
<evidence type="ECO:0000256" key="1">
    <source>
        <dbReference type="ARBA" id="ARBA00004442"/>
    </source>
</evidence>
<keyword evidence="7" id="KW-0472">Membrane</keyword>
<keyword evidence="6" id="KW-0653">Protein transport</keyword>
<evidence type="ECO:0000256" key="6">
    <source>
        <dbReference type="ARBA" id="ARBA00022927"/>
    </source>
</evidence>
<gene>
    <name evidence="11" type="ORF">PGB34_20395</name>
</gene>
<dbReference type="PANTHER" id="PTHR34597:SF1">
    <property type="entry name" value="HEME_HEMOPEXIN TRANSPORTER PROTEIN HUXB"/>
    <property type="match status" value="1"/>
</dbReference>
<evidence type="ECO:0000256" key="2">
    <source>
        <dbReference type="ARBA" id="ARBA00009055"/>
    </source>
</evidence>
<evidence type="ECO:0000313" key="11">
    <source>
        <dbReference type="EMBL" id="MDA7418740.1"/>
    </source>
</evidence>